<proteinExistence type="inferred from homology"/>
<protein>
    <submittedName>
        <fullName evidence="3">Amidohydrolase</fullName>
    </submittedName>
</protein>
<dbReference type="Proteomes" id="UP001157186">
    <property type="component" value="Unassembled WGS sequence"/>
</dbReference>
<dbReference type="SUPFAM" id="SSF51556">
    <property type="entry name" value="Metallo-dependent hydrolases"/>
    <property type="match status" value="1"/>
</dbReference>
<accession>A0ABQ6GNI0</accession>
<dbReference type="PANTHER" id="PTHR43569">
    <property type="entry name" value="AMIDOHYDROLASE"/>
    <property type="match status" value="1"/>
</dbReference>
<evidence type="ECO:0000313" key="3">
    <source>
        <dbReference type="EMBL" id="GLX77487.1"/>
    </source>
</evidence>
<evidence type="ECO:0000313" key="4">
    <source>
        <dbReference type="Proteomes" id="UP001157186"/>
    </source>
</evidence>
<reference evidence="3 4" key="1">
    <citation type="submission" date="2023-03" db="EMBL/GenBank/DDBJ databases">
        <title>Draft genome sequence of Thalassotalea insulae KCTC 62186T.</title>
        <authorList>
            <person name="Sawabe T."/>
        </authorList>
    </citation>
    <scope>NUCLEOTIDE SEQUENCE [LARGE SCALE GENOMIC DNA]</scope>
    <source>
        <strain evidence="3 4">KCTC 62186</strain>
    </source>
</reference>
<dbReference type="EMBL" id="BSST01000001">
    <property type="protein sequence ID" value="GLX77487.1"/>
    <property type="molecule type" value="Genomic_DNA"/>
</dbReference>
<dbReference type="Pfam" id="PF04909">
    <property type="entry name" value="Amidohydro_2"/>
    <property type="match status" value="1"/>
</dbReference>
<dbReference type="InterPro" id="IPR006680">
    <property type="entry name" value="Amidohydro-rel"/>
</dbReference>
<feature type="domain" description="Amidohydrolase-related" evidence="2">
    <location>
        <begin position="4"/>
        <end position="284"/>
    </location>
</feature>
<comment type="caution">
    <text evidence="3">The sequence shown here is derived from an EMBL/GenBank/DDBJ whole genome shotgun (WGS) entry which is preliminary data.</text>
</comment>
<dbReference type="InterPro" id="IPR032466">
    <property type="entry name" value="Metal_Hydrolase"/>
</dbReference>
<dbReference type="InterPro" id="IPR052350">
    <property type="entry name" value="Metallo-dep_Lactonases"/>
</dbReference>
<gene>
    <name evidence="3" type="ORF">tinsulaeT_08270</name>
</gene>
<organism evidence="3 4">
    <name type="scientific">Thalassotalea insulae</name>
    <dbReference type="NCBI Taxonomy" id="2056778"/>
    <lineage>
        <taxon>Bacteria</taxon>
        <taxon>Pseudomonadati</taxon>
        <taxon>Pseudomonadota</taxon>
        <taxon>Gammaproteobacteria</taxon>
        <taxon>Alteromonadales</taxon>
        <taxon>Colwelliaceae</taxon>
        <taxon>Thalassotalea</taxon>
    </lineage>
</organism>
<name>A0ABQ6GNI0_9GAMM</name>
<dbReference type="Gene3D" id="3.20.20.140">
    <property type="entry name" value="Metal-dependent hydrolases"/>
    <property type="match status" value="1"/>
</dbReference>
<comment type="similarity">
    <text evidence="1">Belongs to the metallo-dependent hydrolases superfamily.</text>
</comment>
<evidence type="ECO:0000256" key="1">
    <source>
        <dbReference type="ARBA" id="ARBA00038310"/>
    </source>
</evidence>
<keyword evidence="4" id="KW-1185">Reference proteome</keyword>
<dbReference type="RefSeq" id="WP_284243342.1">
    <property type="nucleotide sequence ID" value="NZ_BSST01000001.1"/>
</dbReference>
<evidence type="ECO:0000259" key="2">
    <source>
        <dbReference type="Pfam" id="PF04909"/>
    </source>
</evidence>
<sequence>MKIIDPHLHLFDLTQGQYHWLRPENPPNWPDKSVIQQNFNEHQLALDSPLTLVGFVHIEAGFDNVQPWRELQWLEANCQLPFKAVACANIGLPTEQFIKQISQLQQQKSLIGIRHILDDDAVTLLSKPQAIDNFNYLAAEQLSFDCQLSFADDAAIIALCQVLTQIPELVCIINHAGFAPLTTNTPEFHGWHHNLQRLAKFPQVVIKCSGWEMQNRHYQASAIKCITETCINVFGISRVMLASNFPLTLFSCSYQGYWHQISTQFQPQLLENLCYNNSKNWYKLDSISIT</sequence>
<dbReference type="PANTHER" id="PTHR43569:SF2">
    <property type="entry name" value="AMIDOHYDROLASE-RELATED DOMAIN-CONTAINING PROTEIN"/>
    <property type="match status" value="1"/>
</dbReference>